<dbReference type="STRING" id="34508.A0A4U5LRW0"/>
<dbReference type="Pfam" id="PF00059">
    <property type="entry name" value="Lectin_C"/>
    <property type="match status" value="2"/>
</dbReference>
<organism evidence="3 4">
    <name type="scientific">Steinernema carpocapsae</name>
    <name type="common">Entomopathogenic nematode</name>
    <dbReference type="NCBI Taxonomy" id="34508"/>
    <lineage>
        <taxon>Eukaryota</taxon>
        <taxon>Metazoa</taxon>
        <taxon>Ecdysozoa</taxon>
        <taxon>Nematoda</taxon>
        <taxon>Chromadorea</taxon>
        <taxon>Rhabditida</taxon>
        <taxon>Tylenchina</taxon>
        <taxon>Panagrolaimomorpha</taxon>
        <taxon>Strongyloidoidea</taxon>
        <taxon>Steinernematidae</taxon>
        <taxon>Steinernema</taxon>
    </lineage>
</organism>
<evidence type="ECO:0000313" key="3">
    <source>
        <dbReference type="EMBL" id="TKR58749.1"/>
    </source>
</evidence>
<dbReference type="SMART" id="SM00034">
    <property type="entry name" value="CLECT"/>
    <property type="match status" value="2"/>
</dbReference>
<dbReference type="InterPro" id="IPR001304">
    <property type="entry name" value="C-type_lectin-like"/>
</dbReference>
<reference evidence="3 4" key="2">
    <citation type="journal article" date="2019" name="G3 (Bethesda)">
        <title>Hybrid Assembly of the Genome of the Entomopathogenic Nematode Steinernema carpocapsae Identifies the X-Chromosome.</title>
        <authorList>
            <person name="Serra L."/>
            <person name="Macchietto M."/>
            <person name="Macias-Munoz A."/>
            <person name="McGill C.J."/>
            <person name="Rodriguez I.M."/>
            <person name="Rodriguez B."/>
            <person name="Murad R."/>
            <person name="Mortazavi A."/>
        </authorList>
    </citation>
    <scope>NUCLEOTIDE SEQUENCE [LARGE SCALE GENOMIC DNA]</scope>
    <source>
        <strain evidence="3 4">ALL</strain>
    </source>
</reference>
<feature type="region of interest" description="Disordered" evidence="1">
    <location>
        <begin position="196"/>
        <end position="274"/>
    </location>
</feature>
<keyword evidence="4" id="KW-1185">Reference proteome</keyword>
<gene>
    <name evidence="3" type="ORF">L596_030158</name>
</gene>
<proteinExistence type="predicted"/>
<evidence type="ECO:0000256" key="1">
    <source>
        <dbReference type="SAM" id="MobiDB-lite"/>
    </source>
</evidence>
<dbReference type="PANTHER" id="PTHR22803">
    <property type="entry name" value="MANNOSE, PHOSPHOLIPASE, LECTIN RECEPTOR RELATED"/>
    <property type="match status" value="1"/>
</dbReference>
<comment type="caution">
    <text evidence="3">The sequence shown here is derived from an EMBL/GenBank/DDBJ whole genome shotgun (WGS) entry which is preliminary data.</text>
</comment>
<accession>A0A4U5LRW0</accession>
<dbReference type="EMBL" id="AZBU02000013">
    <property type="protein sequence ID" value="TKR58749.1"/>
    <property type="molecule type" value="Genomic_DNA"/>
</dbReference>
<reference evidence="3 4" key="1">
    <citation type="journal article" date="2015" name="Genome Biol.">
        <title>Comparative genomics of Steinernema reveals deeply conserved gene regulatory networks.</title>
        <authorList>
            <person name="Dillman A.R."/>
            <person name="Macchietto M."/>
            <person name="Porter C.F."/>
            <person name="Rogers A."/>
            <person name="Williams B."/>
            <person name="Antoshechkin I."/>
            <person name="Lee M.M."/>
            <person name="Goodwin Z."/>
            <person name="Lu X."/>
            <person name="Lewis E.E."/>
            <person name="Goodrich-Blair H."/>
            <person name="Stock S.P."/>
            <person name="Adams B.J."/>
            <person name="Sternberg P.W."/>
            <person name="Mortazavi A."/>
        </authorList>
    </citation>
    <scope>NUCLEOTIDE SEQUENCE [LARGE SCALE GENOMIC DNA]</scope>
    <source>
        <strain evidence="3 4">ALL</strain>
    </source>
</reference>
<name>A0A4U5LRW0_STECR</name>
<evidence type="ECO:0000313" key="4">
    <source>
        <dbReference type="Proteomes" id="UP000298663"/>
    </source>
</evidence>
<dbReference type="PROSITE" id="PS50041">
    <property type="entry name" value="C_TYPE_LECTIN_2"/>
    <property type="match status" value="2"/>
</dbReference>
<sequence>MSLVIWIGSGEKMWRHVSHSYFRFGHACFSLPDGSSDPGKSVPYRIEKKCYHFVPLKQDFLAAEQVCRVFGGHLATVSYSAQSYIRQGALAYFDTQNTTGYWIGLTNADDFETWKWTSGMHATYDHHELLSNQFDKNCVSVHKNGTWVAEMCCEEKPFVCEIKPVEEEPKHCPVVECPPVENTCTCSVPEPCPTKAPKTTTTTTTTTTTPEPTTTITTTQKPTTTTTITAAPPTKPTTTTTTTLRPITTPSTPHRPSTTTTTTTLRPITTSSTPRRPLECRCHNDWTPNFNTGYCYQAFRHSPGSISWDEAEQLCKGHNAHLASIHSQKENRFVGSLASKHGKWWIGGYANDENNKFMWSDGSPYNYAAAWLKASLNKYSTRTCLVMSKINEWNNLNCKTAKYIAYVCKKYSD</sequence>
<dbReference type="CDD" id="cd00037">
    <property type="entry name" value="CLECT"/>
    <property type="match status" value="2"/>
</dbReference>
<dbReference type="InterPro" id="IPR016186">
    <property type="entry name" value="C-type_lectin-like/link_sf"/>
</dbReference>
<feature type="domain" description="C-type lectin" evidence="2">
    <location>
        <begin position="291"/>
        <end position="398"/>
    </location>
</feature>
<feature type="domain" description="C-type lectin" evidence="2">
    <location>
        <begin position="46"/>
        <end position="161"/>
    </location>
</feature>
<dbReference type="InterPro" id="IPR050111">
    <property type="entry name" value="C-type_lectin/snaclec_domain"/>
</dbReference>
<protein>
    <recommendedName>
        <fullName evidence="2">C-type lectin domain-containing protein</fullName>
    </recommendedName>
</protein>
<evidence type="ECO:0000259" key="2">
    <source>
        <dbReference type="PROSITE" id="PS50041"/>
    </source>
</evidence>
<dbReference type="OrthoDB" id="5833759at2759"/>
<dbReference type="Gene3D" id="3.10.100.10">
    <property type="entry name" value="Mannose-Binding Protein A, subunit A"/>
    <property type="match status" value="2"/>
</dbReference>
<dbReference type="Proteomes" id="UP000298663">
    <property type="component" value="Unassembled WGS sequence"/>
</dbReference>
<dbReference type="InterPro" id="IPR016187">
    <property type="entry name" value="CTDL_fold"/>
</dbReference>
<dbReference type="SUPFAM" id="SSF56436">
    <property type="entry name" value="C-type lectin-like"/>
    <property type="match status" value="2"/>
</dbReference>
<dbReference type="AlphaFoldDB" id="A0A4U5LRW0"/>